<dbReference type="InterPro" id="IPR036047">
    <property type="entry name" value="F-box-like_dom_sf"/>
</dbReference>
<dbReference type="Pfam" id="PF08268">
    <property type="entry name" value="FBA_3"/>
    <property type="match status" value="1"/>
</dbReference>
<dbReference type="InterPro" id="IPR017451">
    <property type="entry name" value="F-box-assoc_interact_dom"/>
</dbReference>
<dbReference type="PANTHER" id="PTHR31672">
    <property type="entry name" value="BNACNNG10540D PROTEIN"/>
    <property type="match status" value="1"/>
</dbReference>
<keyword evidence="3" id="KW-1185">Reference proteome</keyword>
<dbReference type="SUPFAM" id="SSF81383">
    <property type="entry name" value="F-box domain"/>
    <property type="match status" value="1"/>
</dbReference>
<accession>A0A8N4F5X0</accession>
<feature type="domain" description="F-box associated beta-propeller type 3" evidence="2">
    <location>
        <begin position="209"/>
        <end position="378"/>
    </location>
</feature>
<dbReference type="Pfam" id="PF00646">
    <property type="entry name" value="F-box"/>
    <property type="match status" value="1"/>
</dbReference>
<dbReference type="AlphaFoldDB" id="A0A8N4F5X0"/>
<evidence type="ECO:0000259" key="1">
    <source>
        <dbReference type="Pfam" id="PF00646"/>
    </source>
</evidence>
<evidence type="ECO:0000259" key="2">
    <source>
        <dbReference type="Pfam" id="PF08268"/>
    </source>
</evidence>
<proteinExistence type="predicted"/>
<dbReference type="InterPro" id="IPR013187">
    <property type="entry name" value="F-box-assoc_dom_typ3"/>
</dbReference>
<dbReference type="RefSeq" id="XP_073112967.1">
    <property type="nucleotide sequence ID" value="XM_073256866.1"/>
</dbReference>
<organism evidence="3 4">
    <name type="scientific">Elaeis guineensis var. tenera</name>
    <name type="common">Oil palm</name>
    <dbReference type="NCBI Taxonomy" id="51953"/>
    <lineage>
        <taxon>Eukaryota</taxon>
        <taxon>Viridiplantae</taxon>
        <taxon>Streptophyta</taxon>
        <taxon>Embryophyta</taxon>
        <taxon>Tracheophyta</taxon>
        <taxon>Spermatophyta</taxon>
        <taxon>Magnoliopsida</taxon>
        <taxon>Liliopsida</taxon>
        <taxon>Arecaceae</taxon>
        <taxon>Arecoideae</taxon>
        <taxon>Cocoseae</taxon>
        <taxon>Elaeidinae</taxon>
        <taxon>Elaeis</taxon>
    </lineage>
</organism>
<name>A0A8N4F5X0_ELAGV</name>
<protein>
    <submittedName>
        <fullName evidence="4">F-box protein At1g47790</fullName>
    </submittedName>
</protein>
<reference evidence="4" key="1">
    <citation type="submission" date="2025-08" db="UniProtKB">
        <authorList>
            <consortium name="RefSeq"/>
        </authorList>
    </citation>
    <scope>IDENTIFICATION</scope>
</reference>
<dbReference type="Proteomes" id="UP000504607">
    <property type="component" value="Chromosome 4"/>
</dbReference>
<sequence>MEEIRRAAESQGASKQEEIKRRLSWANDIIFLILLRLPTRSIFRFRWVSKQFYSIISDSSFIYSLALRATSSLVIQPKEDTHKDTIDLYLINSNNTSESTWITLQKPVKSEFSLLACCDGLLCFRAWQYYVCNPHTKEWISVPYTNYPESNSTKMSDPLEGSRIAPRIQPRLGAFCIAPRIQPRYLCGFYFHPSTGEYRLLARVCGVGFEVHTLGTYSWRVINASTYHPTSCTVDHSLALHDNLHWVGTEGIIVFNMDSEEFSQMAYPAECNVWYQNHIVITAQCLGLCRVMPQTRLEIWILKDCARKHWIKQYTISMHGFMNYSIRRPITLSEEEILLLCRDYREHQDSLIFYNAKCNALKKFDIEGLVDWRSCKTFGMPFTAEF</sequence>
<evidence type="ECO:0000313" key="4">
    <source>
        <dbReference type="RefSeq" id="XP_029119811.1"/>
    </source>
</evidence>
<gene>
    <name evidence="4" type="primary">LOC105042544</name>
</gene>
<dbReference type="InterPro" id="IPR001810">
    <property type="entry name" value="F-box_dom"/>
</dbReference>
<feature type="domain" description="F-box" evidence="1">
    <location>
        <begin position="27"/>
        <end position="61"/>
    </location>
</feature>
<dbReference type="NCBIfam" id="TIGR01640">
    <property type="entry name" value="F_box_assoc_1"/>
    <property type="match status" value="1"/>
</dbReference>
<dbReference type="GeneID" id="105042544"/>
<dbReference type="InterPro" id="IPR050796">
    <property type="entry name" value="SCF_F-box_component"/>
</dbReference>
<dbReference type="OrthoDB" id="1845276at2759"/>
<evidence type="ECO:0000313" key="3">
    <source>
        <dbReference type="Proteomes" id="UP000504607"/>
    </source>
</evidence>
<dbReference type="RefSeq" id="XP_029119811.1">
    <property type="nucleotide sequence ID" value="XM_029263978.1"/>
</dbReference>
<dbReference type="PANTHER" id="PTHR31672:SF13">
    <property type="entry name" value="F-BOX PROTEIN CPR30-LIKE"/>
    <property type="match status" value="1"/>
</dbReference>